<gene>
    <name evidence="1" type="ORF">MHPYR_880003</name>
</gene>
<dbReference type="AlphaFoldDB" id="A0A1Y5PLV7"/>
<sequence>MTTELPNAHQFRTVAADLLGAARAAHPVIVDHSPNPAVVLAVAAALIRAAGSRTDVGLKSVIHTAAESIIDGRRAKPATVTHREADIATEALLLARPWKHGDPDAADMSLQQLYDRAEVWAMTHDLVDVLAVIGVAVQLLQFIETLQPGVLAQLAGEIEKQQWVAYMTEQFGDNK</sequence>
<evidence type="ECO:0000313" key="1">
    <source>
        <dbReference type="EMBL" id="SBS79645.1"/>
    </source>
</evidence>
<dbReference type="EMBL" id="FLQS01000087">
    <property type="protein sequence ID" value="SBS79645.1"/>
    <property type="molecule type" value="Genomic_DNA"/>
</dbReference>
<protein>
    <submittedName>
        <fullName evidence="1">Uncharacterized protein</fullName>
    </submittedName>
</protein>
<organism evidence="1">
    <name type="scientific">uncultured Mycobacterium sp</name>
    <dbReference type="NCBI Taxonomy" id="171292"/>
    <lineage>
        <taxon>Bacteria</taxon>
        <taxon>Bacillati</taxon>
        <taxon>Actinomycetota</taxon>
        <taxon>Actinomycetes</taxon>
        <taxon>Mycobacteriales</taxon>
        <taxon>Mycobacteriaceae</taxon>
        <taxon>Mycobacterium</taxon>
        <taxon>environmental samples</taxon>
    </lineage>
</organism>
<proteinExistence type="predicted"/>
<accession>A0A1Y5PLV7</accession>
<reference evidence="1" key="1">
    <citation type="submission" date="2016-03" db="EMBL/GenBank/DDBJ databases">
        <authorList>
            <person name="Ploux O."/>
        </authorList>
    </citation>
    <scope>NUCLEOTIDE SEQUENCE</scope>
    <source>
        <strain evidence="1">UC10</strain>
    </source>
</reference>
<name>A0A1Y5PLV7_9MYCO</name>